<keyword evidence="7" id="KW-0175">Coiled coil</keyword>
<evidence type="ECO:0000313" key="11">
    <source>
        <dbReference type="EMBL" id="CAH0109648.1"/>
    </source>
</evidence>
<dbReference type="GO" id="GO:0072686">
    <property type="term" value="C:mitotic spindle"/>
    <property type="evidence" value="ECO:0007669"/>
    <property type="project" value="TreeGrafter"/>
</dbReference>
<keyword evidence="9" id="KW-0131">Cell cycle</keyword>
<accession>A0A8J2WND8</accession>
<dbReference type="GO" id="GO:0005874">
    <property type="term" value="C:microtubule"/>
    <property type="evidence" value="ECO:0007669"/>
    <property type="project" value="UniProtKB-KW"/>
</dbReference>
<feature type="domain" description="HAUS augmin-like complex subunit 3 N-terminal" evidence="10">
    <location>
        <begin position="30"/>
        <end position="274"/>
    </location>
</feature>
<comment type="similarity">
    <text evidence="2">Belongs to the HAUS3 family.</text>
</comment>
<reference evidence="11" key="1">
    <citation type="submission" date="2021-11" db="EMBL/GenBank/DDBJ databases">
        <authorList>
            <person name="Schell T."/>
        </authorList>
    </citation>
    <scope>NUCLEOTIDE SEQUENCE</scope>
    <source>
        <strain evidence="11">M5</strain>
    </source>
</reference>
<evidence type="ECO:0000256" key="7">
    <source>
        <dbReference type="ARBA" id="ARBA00023054"/>
    </source>
</evidence>
<keyword evidence="4" id="KW-0132">Cell division</keyword>
<dbReference type="OrthoDB" id="2159690at2759"/>
<evidence type="ECO:0000256" key="6">
    <source>
        <dbReference type="ARBA" id="ARBA00022776"/>
    </source>
</evidence>
<dbReference type="GO" id="GO:0005815">
    <property type="term" value="C:microtubule organizing center"/>
    <property type="evidence" value="ECO:0007669"/>
    <property type="project" value="TreeGrafter"/>
</dbReference>
<dbReference type="InterPro" id="IPR026206">
    <property type="entry name" value="HAUS3"/>
</dbReference>
<dbReference type="PRINTS" id="PR02089">
    <property type="entry name" value="HAUSAUGMINL3"/>
</dbReference>
<dbReference type="Pfam" id="PF14932">
    <property type="entry name" value="HAUS-augmin3"/>
    <property type="match status" value="1"/>
</dbReference>
<keyword evidence="6" id="KW-0498">Mitosis</keyword>
<dbReference type="GO" id="GO:0051301">
    <property type="term" value="P:cell division"/>
    <property type="evidence" value="ECO:0007669"/>
    <property type="project" value="UniProtKB-KW"/>
</dbReference>
<evidence type="ECO:0000256" key="4">
    <source>
        <dbReference type="ARBA" id="ARBA00022618"/>
    </source>
</evidence>
<sequence length="598" mass="68758">MAGQGSTLFHKLTQLKYPVIFKYNPSSFDWLFDNEESLSFLHWLCSTVQSTNLLTDFELKKFENLKKEGVTILEHKRLAEACDDHSVTITSAELETEIEELQKTKENLLLLRQVNISQLNIYNSQLKGISRTLADFENLNVSEEIKDEILLSKLKCKDAMASEALMSLNELSSNVLGFLSEDKLLCQHSFKQYLAFEEECTTHLTNYANKQFEQKMGQMGQNSGLEMCAFLQIGQQSHIRELLGLDEKARSIQNWELNCLQLQLPLAEEDRTVNETDISAVTAALDLSYQILALLADGKFPLNYLIDRDQHQNSLELKNVLYLKELASLKNCVISSILKATQLRCSSIIVGDCSLKLLRQEFFIAKQKEFLSLLVQQWAREQLVILAVRFEGRQIETLLSSLKHVSHYLLESNHQIVERLDSLKQFVDVERSLQNRNTIPRHDEVSCSLKTILGLNFKQECRQHPSDYTELNNMAVILKNKFEVAKSDLDQLSSSVINEQKDLEQLVFKLEVLLFGFPITSNTQQFVNFKFLEERLHTLDAVRGDVQIQLKPLNSKFKTKQVVVTSDNLSALEHRLWTQFYTNISSMIRKTETLNTKI</sequence>
<evidence type="ECO:0000256" key="1">
    <source>
        <dbReference type="ARBA" id="ARBA00004186"/>
    </source>
</evidence>
<comment type="subcellular location">
    <subcellularLocation>
        <location evidence="1">Cytoplasm</location>
        <location evidence="1">Cytoskeleton</location>
        <location evidence="1">Spindle</location>
    </subcellularLocation>
</comment>
<evidence type="ECO:0000256" key="3">
    <source>
        <dbReference type="ARBA" id="ARBA00022490"/>
    </source>
</evidence>
<evidence type="ECO:0000256" key="5">
    <source>
        <dbReference type="ARBA" id="ARBA00022701"/>
    </source>
</evidence>
<dbReference type="EMBL" id="CAKKLH010000293">
    <property type="protein sequence ID" value="CAH0109648.1"/>
    <property type="molecule type" value="Genomic_DNA"/>
</dbReference>
<dbReference type="GO" id="GO:0070652">
    <property type="term" value="C:HAUS complex"/>
    <property type="evidence" value="ECO:0007669"/>
    <property type="project" value="InterPro"/>
</dbReference>
<keyword evidence="8" id="KW-0206">Cytoskeleton</keyword>
<proteinExistence type="inferred from homology"/>
<evidence type="ECO:0000256" key="9">
    <source>
        <dbReference type="ARBA" id="ARBA00023306"/>
    </source>
</evidence>
<gene>
    <name evidence="11" type="ORF">DGAL_LOCUS13131</name>
</gene>
<dbReference type="AlphaFoldDB" id="A0A8J2WND8"/>
<evidence type="ECO:0000256" key="2">
    <source>
        <dbReference type="ARBA" id="ARBA00009645"/>
    </source>
</evidence>
<dbReference type="PANTHER" id="PTHR19378">
    <property type="entry name" value="GOLGIN- RELATED"/>
    <property type="match status" value="1"/>
</dbReference>
<dbReference type="GO" id="GO:0031023">
    <property type="term" value="P:microtubule organizing center organization"/>
    <property type="evidence" value="ECO:0007669"/>
    <property type="project" value="TreeGrafter"/>
</dbReference>
<protein>
    <recommendedName>
        <fullName evidence="10">HAUS augmin-like complex subunit 3 N-terminal domain-containing protein</fullName>
    </recommendedName>
</protein>
<keyword evidence="12" id="KW-1185">Reference proteome</keyword>
<evidence type="ECO:0000313" key="12">
    <source>
        <dbReference type="Proteomes" id="UP000789390"/>
    </source>
</evidence>
<evidence type="ECO:0000256" key="8">
    <source>
        <dbReference type="ARBA" id="ARBA00023212"/>
    </source>
</evidence>
<dbReference type="Proteomes" id="UP000789390">
    <property type="component" value="Unassembled WGS sequence"/>
</dbReference>
<keyword evidence="3" id="KW-0963">Cytoplasm</keyword>
<evidence type="ECO:0000259" key="10">
    <source>
        <dbReference type="Pfam" id="PF14932"/>
    </source>
</evidence>
<keyword evidence="5" id="KW-0493">Microtubule</keyword>
<dbReference type="GO" id="GO:0051225">
    <property type="term" value="P:spindle assembly"/>
    <property type="evidence" value="ECO:0007669"/>
    <property type="project" value="InterPro"/>
</dbReference>
<dbReference type="PANTHER" id="PTHR19378:SF0">
    <property type="entry name" value="HAUS AUGMIN-LIKE COMPLEX SUBUNIT 3"/>
    <property type="match status" value="1"/>
</dbReference>
<comment type="caution">
    <text evidence="11">The sequence shown here is derived from an EMBL/GenBank/DDBJ whole genome shotgun (WGS) entry which is preliminary data.</text>
</comment>
<organism evidence="11 12">
    <name type="scientific">Daphnia galeata</name>
    <dbReference type="NCBI Taxonomy" id="27404"/>
    <lineage>
        <taxon>Eukaryota</taxon>
        <taxon>Metazoa</taxon>
        <taxon>Ecdysozoa</taxon>
        <taxon>Arthropoda</taxon>
        <taxon>Crustacea</taxon>
        <taxon>Branchiopoda</taxon>
        <taxon>Diplostraca</taxon>
        <taxon>Cladocera</taxon>
        <taxon>Anomopoda</taxon>
        <taxon>Daphniidae</taxon>
        <taxon>Daphnia</taxon>
    </lineage>
</organism>
<dbReference type="InterPro" id="IPR032733">
    <property type="entry name" value="HAUS3_N"/>
</dbReference>
<name>A0A8J2WND8_9CRUS</name>